<proteinExistence type="predicted"/>
<protein>
    <recommendedName>
        <fullName evidence="3">DUF29 domain-containing protein</fullName>
    </recommendedName>
</protein>
<evidence type="ECO:0000313" key="1">
    <source>
        <dbReference type="EMBL" id="AUB84311.1"/>
    </source>
</evidence>
<dbReference type="InterPro" id="IPR002636">
    <property type="entry name" value="DUF29"/>
</dbReference>
<dbReference type="Pfam" id="PF01724">
    <property type="entry name" value="DUF29"/>
    <property type="match status" value="1"/>
</dbReference>
<accession>A0A2K8UGR4</accession>
<dbReference type="KEGG" id="tsy:THSYN_27500"/>
<organism evidence="1 2">
    <name type="scientific">Candidatus Thiodictyon syntrophicum</name>
    <dbReference type="NCBI Taxonomy" id="1166950"/>
    <lineage>
        <taxon>Bacteria</taxon>
        <taxon>Pseudomonadati</taxon>
        <taxon>Pseudomonadota</taxon>
        <taxon>Gammaproteobacteria</taxon>
        <taxon>Chromatiales</taxon>
        <taxon>Chromatiaceae</taxon>
        <taxon>Thiodictyon</taxon>
    </lineage>
</organism>
<dbReference type="RefSeq" id="WP_100921968.1">
    <property type="nucleotide sequence ID" value="NZ_CP020370.1"/>
</dbReference>
<keyword evidence="2" id="KW-1185">Reference proteome</keyword>
<dbReference type="OrthoDB" id="5766125at2"/>
<dbReference type="Gene3D" id="1.20.1220.20">
    <property type="entry name" value="Uncharcterised protein PF01724"/>
    <property type="match status" value="1"/>
</dbReference>
<dbReference type="EMBL" id="CP020370">
    <property type="protein sequence ID" value="AUB84311.1"/>
    <property type="molecule type" value="Genomic_DNA"/>
</dbReference>
<evidence type="ECO:0000313" key="2">
    <source>
        <dbReference type="Proteomes" id="UP000232638"/>
    </source>
</evidence>
<sequence>MRVNPNSYDKDVIAWANEQARLLRAGRFDALDIEHIADEIEDVGKSEKRELAGRMAVLLAHMLKWQYQPGGRGNSWRRTIKEQRNRVGLCIDQTPSLQADLRNSVWWSDVWSDAVAKASQETGLGDFPESCPWTFDQIMNPEFWPASLD</sequence>
<name>A0A2K8UGR4_9GAMM</name>
<dbReference type="Proteomes" id="UP000232638">
    <property type="component" value="Chromosome"/>
</dbReference>
<reference evidence="1 2" key="1">
    <citation type="submission" date="2017-03" db="EMBL/GenBank/DDBJ databases">
        <title>Complete genome sequence of Candidatus 'Thiodictyon syntrophicum' sp. nov. strain Cad16T, a photolithoautotroph purple sulfur bacterium isolated from an alpine meromictic lake.</title>
        <authorList>
            <person name="Luedin S.M."/>
            <person name="Pothier J.F."/>
            <person name="Danza F."/>
            <person name="Storelli N."/>
            <person name="Wittwer M."/>
            <person name="Tonolla M."/>
        </authorList>
    </citation>
    <scope>NUCLEOTIDE SEQUENCE [LARGE SCALE GENOMIC DNA]</scope>
    <source>
        <strain evidence="1 2">Cad16T</strain>
    </source>
</reference>
<gene>
    <name evidence="1" type="ORF">THSYN_27500</name>
</gene>
<dbReference type="AlphaFoldDB" id="A0A2K8UGR4"/>
<evidence type="ECO:0008006" key="3">
    <source>
        <dbReference type="Google" id="ProtNLM"/>
    </source>
</evidence>
<dbReference type="PANTHER" id="PTHR34235">
    <property type="entry name" value="SLR1203 PROTEIN-RELATED"/>
    <property type="match status" value="1"/>
</dbReference>